<keyword evidence="2" id="KW-0378">Hydrolase</keyword>
<keyword evidence="2" id="KW-0121">Carboxypeptidase</keyword>
<dbReference type="InterPro" id="IPR008969">
    <property type="entry name" value="CarboxyPept-like_regulatory"/>
</dbReference>
<dbReference type="AlphaFoldDB" id="A0A328X3A9"/>
<dbReference type="Proteomes" id="UP000249518">
    <property type="component" value="Unassembled WGS sequence"/>
</dbReference>
<feature type="signal peptide" evidence="1">
    <location>
        <begin position="1"/>
        <end position="18"/>
    </location>
</feature>
<organism evidence="2 3">
    <name type="scientific">Flavobacterium lacus</name>
    <dbReference type="NCBI Taxonomy" id="1353778"/>
    <lineage>
        <taxon>Bacteria</taxon>
        <taxon>Pseudomonadati</taxon>
        <taxon>Bacteroidota</taxon>
        <taxon>Flavobacteriia</taxon>
        <taxon>Flavobacteriales</taxon>
        <taxon>Flavobacteriaceae</taxon>
        <taxon>Flavobacterium</taxon>
    </lineage>
</organism>
<feature type="chain" id="PRO_5016279679" evidence="1">
    <location>
        <begin position="19"/>
        <end position="825"/>
    </location>
</feature>
<dbReference type="SUPFAM" id="SSF49464">
    <property type="entry name" value="Carboxypeptidase regulatory domain-like"/>
    <property type="match status" value="1"/>
</dbReference>
<dbReference type="Pfam" id="PF18939">
    <property type="entry name" value="DUF5686"/>
    <property type="match status" value="1"/>
</dbReference>
<comment type="caution">
    <text evidence="2">The sequence shown here is derived from an EMBL/GenBank/DDBJ whole genome shotgun (WGS) entry which is preliminary data.</text>
</comment>
<dbReference type="RefSeq" id="WP_112084625.1">
    <property type="nucleotide sequence ID" value="NZ_QLSV01000001.1"/>
</dbReference>
<keyword evidence="1" id="KW-0732">Signal</keyword>
<dbReference type="Pfam" id="PF13715">
    <property type="entry name" value="CarbopepD_reg_2"/>
    <property type="match status" value="1"/>
</dbReference>
<accession>A0A328X3A9</accession>
<sequence length="825" mass="95374">MKYRILLILNLVSLISLAQIKGKVTDEAGNPLPFVNIYIENTYIGTTSNENGFYELTIQNQEKVAVIFQYLGYKTQKQILHITKLPFQFDVTLIEENYNLNEVVVSSKDNPANPIIRNAIANKKKNAMKTARFTADFYSRGIFRLKNAPKKILGQEIGDFDGALDSTGTGILYLSETVSKIMFEKPDNLNEKIIASKISGRDNGFSYNTARSTMYDFYDNTIQLSISLISPISENAFSYYKYSLEGTFYDERNNLINKIKVIPRRDSEPVFEGYIYIIEDSWAIYGVDVDIKGYRMKEEFLDVMKLKQNFSYNETNQIWSKNSQSLDFEAGAFGIKFTGKFTHVYSNYDFKKAFDTKTFSREILSFEDNANKKDSTYWNQMRPVPLTEEESDDYSRKDSIQLVRNSKPYLDSIDRLNNKFKIQKIITGYSYQNSEKNWRLNYAGLFKIPLYNTVQGWNLSTSLSYTKRSKDDRKYTTFGTKFNYGFAEERFRASGYFMSRLNAKTNSFLSVKGGSEVTQFNQNEPIGKLANTVVSLFLKENHMKVYEKNFASITYSQEVLNGLHMQGSLEYAERNPLFNTTDYVIIKNKIDFMSNNPLDEDDYVNAGFERNNLVKANVNARINFGQKYLSRPDGKFIIPNEKYPTLFLGYEKGFAGNESKYNYDFVAARIFYEQTLGNKGNFAINLKGGKFFNADEISFVDYKHFNGNQIIISPNNRYLDMFNLLPYYSYSTNDSYTEMHVEHNFDGFIMNKIPLLNKLKSTMIIGYHHLATPENKPYQEFSIGLDKLGFGKFKLLRLDYIRSYNGTTFLNDGIMLGIELLKIID</sequence>
<proteinExistence type="predicted"/>
<evidence type="ECO:0000313" key="3">
    <source>
        <dbReference type="Proteomes" id="UP000249518"/>
    </source>
</evidence>
<evidence type="ECO:0000313" key="2">
    <source>
        <dbReference type="EMBL" id="RAR51037.1"/>
    </source>
</evidence>
<gene>
    <name evidence="2" type="ORF">B0I10_101210</name>
</gene>
<keyword evidence="3" id="KW-1185">Reference proteome</keyword>
<evidence type="ECO:0000256" key="1">
    <source>
        <dbReference type="SAM" id="SignalP"/>
    </source>
</evidence>
<name>A0A328X3A9_9FLAO</name>
<dbReference type="EMBL" id="QLSV01000001">
    <property type="protein sequence ID" value="RAR51037.1"/>
    <property type="molecule type" value="Genomic_DNA"/>
</dbReference>
<dbReference type="GO" id="GO:0004180">
    <property type="term" value="F:carboxypeptidase activity"/>
    <property type="evidence" value="ECO:0007669"/>
    <property type="project" value="UniProtKB-KW"/>
</dbReference>
<dbReference type="InterPro" id="IPR043741">
    <property type="entry name" value="DUF5686"/>
</dbReference>
<protein>
    <submittedName>
        <fullName evidence="2">Carboxypeptidase-like protein</fullName>
    </submittedName>
</protein>
<reference evidence="2 3" key="1">
    <citation type="submission" date="2018-06" db="EMBL/GenBank/DDBJ databases">
        <title>Genomic Encyclopedia of Type Strains, Phase III (KMG-III): the genomes of soil and plant-associated and newly described type strains.</title>
        <authorList>
            <person name="Whitman W."/>
        </authorList>
    </citation>
    <scope>NUCLEOTIDE SEQUENCE [LARGE SCALE GENOMIC DNA]</scope>
    <source>
        <strain evidence="2 3">CGMCC 1.12504</strain>
    </source>
</reference>
<dbReference type="Gene3D" id="2.60.40.1120">
    <property type="entry name" value="Carboxypeptidase-like, regulatory domain"/>
    <property type="match status" value="1"/>
</dbReference>
<dbReference type="OrthoDB" id="983143at2"/>
<keyword evidence="2" id="KW-0645">Protease</keyword>